<evidence type="ECO:0000259" key="7">
    <source>
        <dbReference type="Pfam" id="PF04335"/>
    </source>
</evidence>
<dbReference type="KEGG" id="skr:BRX40_12980"/>
<proteinExistence type="predicted"/>
<dbReference type="NCBIfam" id="NF010446">
    <property type="entry name" value="PRK13872.1"/>
    <property type="match status" value="1"/>
</dbReference>
<dbReference type="AlphaFoldDB" id="A0A1L6JBB8"/>
<evidence type="ECO:0000313" key="9">
    <source>
        <dbReference type="EMBL" id="RSV04792.1"/>
    </source>
</evidence>
<dbReference type="STRING" id="93064.BRX40_12980"/>
<sequence>MRWKRTVQRYGQTPEPETPYQRAGQLWDERIGAARVQARNWRLMAFGGLFLTTGLSAALIWQSMQSRVVPYVVEVDRLGAAQAVVPADAAYQPTDPQIAWHLGRFIANVRARSLDPVLMRENWLSAYDFATERGALFLGEYARAANPFADVGRKTVSVQVTSVVRASDTSFQVKWTESGFERGSLAGTSRWTAMVTVKLKPPRAADVLRKNPLGLYIDAIDWSRELETPAQKLADGPADAPGPQASAVPPAISSPADLPLGSPLDPGRADPGPSPSPERNVP</sequence>
<dbReference type="CDD" id="cd16425">
    <property type="entry name" value="TrbF"/>
    <property type="match status" value="1"/>
</dbReference>
<organism evidence="8 10">
    <name type="scientific">Sphingomonas koreensis</name>
    <dbReference type="NCBI Taxonomy" id="93064"/>
    <lineage>
        <taxon>Bacteria</taxon>
        <taxon>Pseudomonadati</taxon>
        <taxon>Pseudomonadota</taxon>
        <taxon>Alphaproteobacteria</taxon>
        <taxon>Sphingomonadales</taxon>
        <taxon>Sphingomonadaceae</taxon>
        <taxon>Sphingomonas</taxon>
    </lineage>
</organism>
<evidence type="ECO:0000256" key="5">
    <source>
        <dbReference type="SAM" id="MobiDB-lite"/>
    </source>
</evidence>
<keyword evidence="3 6" id="KW-1133">Transmembrane helix</keyword>
<reference evidence="10" key="2">
    <citation type="submission" date="2016-12" db="EMBL/GenBank/DDBJ databases">
        <title>Whole genome sequencing of Sphingomonas sp. ABOJV.</title>
        <authorList>
            <person name="Conlan S."/>
            <person name="Thomas P.J."/>
            <person name="Mullikin J."/>
            <person name="Palmore T.N."/>
            <person name="Frank K.M."/>
            <person name="Segre J.A."/>
        </authorList>
    </citation>
    <scope>NUCLEOTIDE SEQUENCE [LARGE SCALE GENOMIC DNA]</scope>
    <source>
        <strain evidence="10">ABOJV</strain>
    </source>
</reference>
<dbReference type="InterPro" id="IPR032710">
    <property type="entry name" value="NTF2-like_dom_sf"/>
</dbReference>
<feature type="compositionally biased region" description="Low complexity" evidence="5">
    <location>
        <begin position="234"/>
        <end position="256"/>
    </location>
</feature>
<dbReference type="Proteomes" id="UP000286681">
    <property type="component" value="Unassembled WGS sequence"/>
</dbReference>
<dbReference type="GeneID" id="44133476"/>
<dbReference type="EMBL" id="QQWO01000005">
    <property type="protein sequence ID" value="RSV04792.1"/>
    <property type="molecule type" value="Genomic_DNA"/>
</dbReference>
<dbReference type="GO" id="GO:0016020">
    <property type="term" value="C:membrane"/>
    <property type="evidence" value="ECO:0007669"/>
    <property type="project" value="UniProtKB-SubCell"/>
</dbReference>
<dbReference type="RefSeq" id="WP_075151886.1">
    <property type="nucleotide sequence ID" value="NZ_CP018820.1"/>
</dbReference>
<dbReference type="EMBL" id="CP018820">
    <property type="protein sequence ID" value="APR53215.1"/>
    <property type="molecule type" value="Genomic_DNA"/>
</dbReference>
<reference evidence="8" key="1">
    <citation type="submission" date="2016-12" db="EMBL/GenBank/DDBJ databases">
        <title>Whole genome sequencing of Sphingomonas koreensis.</title>
        <authorList>
            <person name="Conlan S."/>
            <person name="Thomas P.J."/>
            <person name="Mullikin J."/>
            <person name="Palmore T.N."/>
            <person name="Frank K.M."/>
            <person name="Segre J.A."/>
        </authorList>
    </citation>
    <scope>NUCLEOTIDE SEQUENCE</scope>
    <source>
        <strain evidence="8">ABOJV</strain>
    </source>
</reference>
<evidence type="ECO:0000256" key="1">
    <source>
        <dbReference type="ARBA" id="ARBA00004167"/>
    </source>
</evidence>
<evidence type="ECO:0000256" key="3">
    <source>
        <dbReference type="ARBA" id="ARBA00022989"/>
    </source>
</evidence>
<protein>
    <submittedName>
        <fullName evidence="8">Conjugal transfer protein TrbF</fullName>
    </submittedName>
</protein>
<reference evidence="9 11" key="3">
    <citation type="submission" date="2018-07" db="EMBL/GenBank/DDBJ databases">
        <title>Genomic and Epidemiologic Investigation of an Indolent Hospital Outbreak.</title>
        <authorList>
            <person name="Johnson R.C."/>
            <person name="Deming C."/>
            <person name="Conlan S."/>
            <person name="Zellmer C.J."/>
            <person name="Michelin A.V."/>
            <person name="Lee-Lin S."/>
            <person name="Thomas P.J."/>
            <person name="Park M."/>
            <person name="Weingarten R.A."/>
            <person name="Less J."/>
            <person name="Dekker J.P."/>
            <person name="Frank K.M."/>
            <person name="Musser K.A."/>
            <person name="Mcquiston J.R."/>
            <person name="Henderson D.K."/>
            <person name="Lau A.F."/>
            <person name="Palmore T.N."/>
            <person name="Segre J.A."/>
        </authorList>
    </citation>
    <scope>NUCLEOTIDE SEQUENCE [LARGE SCALE GENOMIC DNA]</scope>
    <source>
        <strain evidence="9 11">SK-NIH.Env10_0317</strain>
    </source>
</reference>
<accession>A0A1L6JBB8</accession>
<keyword evidence="4 6" id="KW-0472">Membrane</keyword>
<evidence type="ECO:0000313" key="11">
    <source>
        <dbReference type="Proteomes" id="UP000286681"/>
    </source>
</evidence>
<keyword evidence="2 6" id="KW-0812">Transmembrane</keyword>
<dbReference type="Gene3D" id="3.10.450.230">
    <property type="entry name" value="VirB8 protein"/>
    <property type="match status" value="1"/>
</dbReference>
<evidence type="ECO:0000256" key="6">
    <source>
        <dbReference type="SAM" id="Phobius"/>
    </source>
</evidence>
<evidence type="ECO:0000313" key="8">
    <source>
        <dbReference type="EMBL" id="APR53215.1"/>
    </source>
</evidence>
<name>A0A1L6JBB8_9SPHN</name>
<keyword evidence="10" id="KW-1185">Reference proteome</keyword>
<dbReference type="InterPro" id="IPR035658">
    <property type="entry name" value="TrbF"/>
</dbReference>
<dbReference type="OrthoDB" id="597581at2"/>
<comment type="subcellular location">
    <subcellularLocation>
        <location evidence="1">Membrane</location>
        <topology evidence="1">Single-pass membrane protein</topology>
    </subcellularLocation>
</comment>
<dbReference type="InterPro" id="IPR007430">
    <property type="entry name" value="VirB8"/>
</dbReference>
<feature type="transmembrane region" description="Helical" evidence="6">
    <location>
        <begin position="43"/>
        <end position="61"/>
    </location>
</feature>
<feature type="domain" description="Bacterial virulence protein VirB8" evidence="7">
    <location>
        <begin position="22"/>
        <end position="225"/>
    </location>
</feature>
<dbReference type="Proteomes" id="UP000185161">
    <property type="component" value="Chromosome"/>
</dbReference>
<gene>
    <name evidence="8" type="ORF">BRX40_12980</name>
    <name evidence="9" type="ORF">CA257_07760</name>
</gene>
<feature type="region of interest" description="Disordered" evidence="5">
    <location>
        <begin position="1"/>
        <end position="20"/>
    </location>
</feature>
<dbReference type="SUPFAM" id="SSF54427">
    <property type="entry name" value="NTF2-like"/>
    <property type="match status" value="1"/>
</dbReference>
<dbReference type="Pfam" id="PF04335">
    <property type="entry name" value="VirB8"/>
    <property type="match status" value="1"/>
</dbReference>
<evidence type="ECO:0000256" key="4">
    <source>
        <dbReference type="ARBA" id="ARBA00023136"/>
    </source>
</evidence>
<evidence type="ECO:0000313" key="10">
    <source>
        <dbReference type="Proteomes" id="UP000185161"/>
    </source>
</evidence>
<feature type="region of interest" description="Disordered" evidence="5">
    <location>
        <begin position="232"/>
        <end position="282"/>
    </location>
</feature>
<evidence type="ECO:0000256" key="2">
    <source>
        <dbReference type="ARBA" id="ARBA00022692"/>
    </source>
</evidence>